<dbReference type="EMBL" id="JAQOMS010000002">
    <property type="protein sequence ID" value="MDC2888459.1"/>
    <property type="molecule type" value="Genomic_DNA"/>
</dbReference>
<dbReference type="Pfam" id="PF00756">
    <property type="entry name" value="Esterase"/>
    <property type="match status" value="1"/>
</dbReference>
<dbReference type="PANTHER" id="PTHR48098:SF6">
    <property type="entry name" value="FERRI-BACILLIBACTIN ESTERASE BESA"/>
    <property type="match status" value="1"/>
</dbReference>
<feature type="signal peptide" evidence="1">
    <location>
        <begin position="1"/>
        <end position="23"/>
    </location>
</feature>
<dbReference type="PANTHER" id="PTHR48098">
    <property type="entry name" value="ENTEROCHELIN ESTERASE-RELATED"/>
    <property type="match status" value="1"/>
</dbReference>
<protein>
    <submittedName>
        <fullName evidence="2">Alpha/beta hydrolase-fold protein</fullName>
    </submittedName>
</protein>
<dbReference type="Proteomes" id="UP001528411">
    <property type="component" value="Unassembled WGS sequence"/>
</dbReference>
<accession>A0ABT5FBP0</accession>
<gene>
    <name evidence="2" type="ORF">PN838_06430</name>
</gene>
<keyword evidence="2" id="KW-0378">Hydrolase</keyword>
<evidence type="ECO:0000256" key="1">
    <source>
        <dbReference type="SAM" id="SignalP"/>
    </source>
</evidence>
<dbReference type="Gene3D" id="3.40.50.1820">
    <property type="entry name" value="alpha/beta hydrolase"/>
    <property type="match status" value="1"/>
</dbReference>
<sequence length="238" mass="26869">MKRNLFIWFSALMLLLLSSCLFAKPMTVSSGTLIQDKVMSFDAIAPRTINVWLPDGYDINKTYDVLYMHDGDMLFDATATWNNQEWQVDEVVSKLIAEHRVRPFIVVGIPNGGLQRAAEYFPKVPLNQMNNLQKTELIKGLPLPENKPFIVTSDEYLAFLVTKVIPYVESTFSVNRGGKHRYLAGSSMGALISWYGLMQYPDEFAGAICMSTHWVGLKVIMASRLNSSITILLQTYLS</sequence>
<organism evidence="2 3">
    <name type="scientific">Psychrosphaera algicola</name>
    <dbReference type="NCBI Taxonomy" id="3023714"/>
    <lineage>
        <taxon>Bacteria</taxon>
        <taxon>Pseudomonadati</taxon>
        <taxon>Pseudomonadota</taxon>
        <taxon>Gammaproteobacteria</taxon>
        <taxon>Alteromonadales</taxon>
        <taxon>Pseudoalteromonadaceae</taxon>
        <taxon>Psychrosphaera</taxon>
    </lineage>
</organism>
<reference evidence="2 3" key="1">
    <citation type="submission" date="2023-01" db="EMBL/GenBank/DDBJ databases">
        <title>Psychrosphaera sp. nov., isolated from marine algae.</title>
        <authorList>
            <person name="Bayburt H."/>
            <person name="Choi B.J."/>
            <person name="Kim J.M."/>
            <person name="Choi D.G."/>
            <person name="Jeon C.O."/>
        </authorList>
    </citation>
    <scope>NUCLEOTIDE SEQUENCE [LARGE SCALE GENOMIC DNA]</scope>
    <source>
        <strain evidence="2 3">G1-22</strain>
    </source>
</reference>
<dbReference type="SUPFAM" id="SSF53474">
    <property type="entry name" value="alpha/beta-Hydrolases"/>
    <property type="match status" value="1"/>
</dbReference>
<keyword evidence="1" id="KW-0732">Signal</keyword>
<dbReference type="PROSITE" id="PS51257">
    <property type="entry name" value="PROKAR_LIPOPROTEIN"/>
    <property type="match status" value="1"/>
</dbReference>
<name>A0ABT5FBP0_9GAMM</name>
<dbReference type="RefSeq" id="WP_272180075.1">
    <property type="nucleotide sequence ID" value="NZ_JAQOMS010000002.1"/>
</dbReference>
<keyword evidence="3" id="KW-1185">Reference proteome</keyword>
<proteinExistence type="predicted"/>
<dbReference type="InterPro" id="IPR029058">
    <property type="entry name" value="AB_hydrolase_fold"/>
</dbReference>
<dbReference type="InterPro" id="IPR000801">
    <property type="entry name" value="Esterase-like"/>
</dbReference>
<feature type="chain" id="PRO_5046782659" evidence="1">
    <location>
        <begin position="24"/>
        <end position="238"/>
    </location>
</feature>
<comment type="caution">
    <text evidence="2">The sequence shown here is derived from an EMBL/GenBank/DDBJ whole genome shotgun (WGS) entry which is preliminary data.</text>
</comment>
<dbReference type="GO" id="GO:0016787">
    <property type="term" value="F:hydrolase activity"/>
    <property type="evidence" value="ECO:0007669"/>
    <property type="project" value="UniProtKB-KW"/>
</dbReference>
<dbReference type="InterPro" id="IPR050583">
    <property type="entry name" value="Mycobacterial_A85_antigen"/>
</dbReference>
<evidence type="ECO:0000313" key="3">
    <source>
        <dbReference type="Proteomes" id="UP001528411"/>
    </source>
</evidence>
<evidence type="ECO:0000313" key="2">
    <source>
        <dbReference type="EMBL" id="MDC2888459.1"/>
    </source>
</evidence>